<dbReference type="EMBL" id="KV427652">
    <property type="protein sequence ID" value="KZT02415.1"/>
    <property type="molecule type" value="Genomic_DNA"/>
</dbReference>
<reference evidence="7 8" key="1">
    <citation type="journal article" date="2016" name="Mol. Biol. Evol.">
        <title>Comparative Genomics of Early-Diverging Mushroom-Forming Fungi Provides Insights into the Origins of Lignocellulose Decay Capabilities.</title>
        <authorList>
            <person name="Nagy L.G."/>
            <person name="Riley R."/>
            <person name="Tritt A."/>
            <person name="Adam C."/>
            <person name="Daum C."/>
            <person name="Floudas D."/>
            <person name="Sun H."/>
            <person name="Yadav J.S."/>
            <person name="Pangilinan J."/>
            <person name="Larsson K.H."/>
            <person name="Matsuura K."/>
            <person name="Barry K."/>
            <person name="Labutti K."/>
            <person name="Kuo R."/>
            <person name="Ohm R.A."/>
            <person name="Bhattacharya S.S."/>
            <person name="Shirouzu T."/>
            <person name="Yoshinaga Y."/>
            <person name="Martin F.M."/>
            <person name="Grigoriev I.V."/>
            <person name="Hibbett D.S."/>
        </authorList>
    </citation>
    <scope>NUCLEOTIDE SEQUENCE [LARGE SCALE GENOMIC DNA]</scope>
    <source>
        <strain evidence="7 8">93-53</strain>
    </source>
</reference>
<proteinExistence type="inferred from homology"/>
<dbReference type="InterPro" id="IPR016049">
    <property type="entry name" value="RNA_pol_Rpc34-like"/>
</dbReference>
<evidence type="ECO:0000256" key="4">
    <source>
        <dbReference type="ARBA" id="ARBA00023163"/>
    </source>
</evidence>
<dbReference type="InParanoid" id="A0A165C960"/>
<sequence>MSGRKLNSLERELHQFALTRPDKVVTQKALERFSPSPKALLPAINFLLGTGLFVVLIGEDSAISYRAVTHDEIEIKKGLNQEEVLVIDRIRAAGNEGIWTKHIKAKTQLHQVVVDKCLKSLTQKQLIKTVNDVRHSARKIYMLSHLEPSTELTGGPWFTDNELDTEFIKLLSGVCLKIIRDRSFPKTLQGQDSRSRQVYPLSYSSYPNAQQILNFLKKSGVTETDLTVEHIQILLEVLIWDGKIEKIPALHIPGWDIDNSEHESLHESQLSLLEKGSRGKKRARRDLSDDSDRGGKRKKRHHTSDSAQATEDDTATGDDDRSLRKRRRKRNTPSVDDTKLKGKRRKMDRSSFGDTEDEGSTECVHHAGGVVYRAVYEERVSLGLYQAPCVLCPTFEFCKGGGPVNPRECVYYDSWLTGGKACMNY</sequence>
<dbReference type="GO" id="GO:0006383">
    <property type="term" value="P:transcription by RNA polymerase III"/>
    <property type="evidence" value="ECO:0007669"/>
    <property type="project" value="InterPro"/>
</dbReference>
<evidence type="ECO:0008006" key="9">
    <source>
        <dbReference type="Google" id="ProtNLM"/>
    </source>
</evidence>
<evidence type="ECO:0000256" key="2">
    <source>
        <dbReference type="ARBA" id="ARBA00011038"/>
    </source>
</evidence>
<dbReference type="PIRSF" id="PIRSF028763">
    <property type="entry name" value="RNA_pol_Rpc34"/>
    <property type="match status" value="1"/>
</dbReference>
<evidence type="ECO:0000256" key="6">
    <source>
        <dbReference type="SAM" id="MobiDB-lite"/>
    </source>
</evidence>
<dbReference type="OrthoDB" id="613763at2759"/>
<keyword evidence="8" id="KW-1185">Reference proteome</keyword>
<dbReference type="FunFam" id="1.10.10.10:FF:000116">
    <property type="entry name" value="DNA-directed RNA polymerase III subunit RPC6"/>
    <property type="match status" value="1"/>
</dbReference>
<dbReference type="Gene3D" id="1.10.10.10">
    <property type="entry name" value="Winged helix-like DNA-binding domain superfamily/Winged helix DNA-binding domain"/>
    <property type="match status" value="1"/>
</dbReference>
<name>A0A165C960_9APHY</name>
<feature type="compositionally biased region" description="Basic and acidic residues" evidence="6">
    <location>
        <begin position="285"/>
        <end position="294"/>
    </location>
</feature>
<dbReference type="STRING" id="1314785.A0A165C960"/>
<gene>
    <name evidence="7" type="ORF">LAESUDRAFT_661947</name>
</gene>
<evidence type="ECO:0000256" key="1">
    <source>
        <dbReference type="ARBA" id="ARBA00004123"/>
    </source>
</evidence>
<feature type="region of interest" description="Disordered" evidence="6">
    <location>
        <begin position="268"/>
        <end position="360"/>
    </location>
</feature>
<evidence type="ECO:0000313" key="8">
    <source>
        <dbReference type="Proteomes" id="UP000076871"/>
    </source>
</evidence>
<dbReference type="AlphaFoldDB" id="A0A165C960"/>
<dbReference type="RefSeq" id="XP_040760155.1">
    <property type="nucleotide sequence ID" value="XM_040904965.1"/>
</dbReference>
<evidence type="ECO:0000256" key="3">
    <source>
        <dbReference type="ARBA" id="ARBA00022478"/>
    </source>
</evidence>
<organism evidence="7 8">
    <name type="scientific">Laetiporus sulphureus 93-53</name>
    <dbReference type="NCBI Taxonomy" id="1314785"/>
    <lineage>
        <taxon>Eukaryota</taxon>
        <taxon>Fungi</taxon>
        <taxon>Dikarya</taxon>
        <taxon>Basidiomycota</taxon>
        <taxon>Agaricomycotina</taxon>
        <taxon>Agaricomycetes</taxon>
        <taxon>Polyporales</taxon>
        <taxon>Laetiporus</taxon>
    </lineage>
</organism>
<dbReference type="InterPro" id="IPR036390">
    <property type="entry name" value="WH_DNA-bd_sf"/>
</dbReference>
<dbReference type="GeneID" id="63821995"/>
<dbReference type="Pfam" id="PF05158">
    <property type="entry name" value="RNA_pol_Rpc34"/>
    <property type="match status" value="2"/>
</dbReference>
<accession>A0A165C960</accession>
<dbReference type="GO" id="GO:0005666">
    <property type="term" value="C:RNA polymerase III complex"/>
    <property type="evidence" value="ECO:0007669"/>
    <property type="project" value="InterPro"/>
</dbReference>
<keyword evidence="3" id="KW-0240">DNA-directed RNA polymerase</keyword>
<comment type="similarity">
    <text evidence="2">Belongs to the eukaryotic RPC34/RPC39 RNA polymerase subunit family.</text>
</comment>
<dbReference type="GO" id="GO:0005737">
    <property type="term" value="C:cytoplasm"/>
    <property type="evidence" value="ECO:0007669"/>
    <property type="project" value="UniProtKB-ARBA"/>
</dbReference>
<evidence type="ECO:0000313" key="7">
    <source>
        <dbReference type="EMBL" id="KZT02415.1"/>
    </source>
</evidence>
<dbReference type="InterPro" id="IPR007832">
    <property type="entry name" value="RNA_pol_Rpc34"/>
</dbReference>
<dbReference type="PANTHER" id="PTHR12780">
    <property type="entry name" value="RNA POLYMERASE III DNA DIRECTED , 39KD SUBUNIT-RELATED"/>
    <property type="match status" value="1"/>
</dbReference>
<comment type="subcellular location">
    <subcellularLocation>
        <location evidence="1">Nucleus</location>
    </subcellularLocation>
</comment>
<dbReference type="GO" id="GO:0005654">
    <property type="term" value="C:nucleoplasm"/>
    <property type="evidence" value="ECO:0007669"/>
    <property type="project" value="UniProtKB-ARBA"/>
</dbReference>
<keyword evidence="5" id="KW-0539">Nucleus</keyword>
<protein>
    <recommendedName>
        <fullName evidence="9">DNA-directed RNA polymerase III subunit RPC6</fullName>
    </recommendedName>
</protein>
<evidence type="ECO:0000256" key="5">
    <source>
        <dbReference type="ARBA" id="ARBA00023242"/>
    </source>
</evidence>
<dbReference type="InterPro" id="IPR036388">
    <property type="entry name" value="WH-like_DNA-bd_sf"/>
</dbReference>
<dbReference type="SUPFAM" id="SSF46785">
    <property type="entry name" value="Winged helix' DNA-binding domain"/>
    <property type="match status" value="1"/>
</dbReference>
<keyword evidence="4" id="KW-0804">Transcription</keyword>
<dbReference type="Proteomes" id="UP000076871">
    <property type="component" value="Unassembled WGS sequence"/>
</dbReference>
<dbReference type="FunCoup" id="A0A165C960">
    <property type="interactions" value="470"/>
</dbReference>